<dbReference type="RefSeq" id="WP_175504952.1">
    <property type="nucleotide sequence ID" value="NZ_CAURQT010000022.1"/>
</dbReference>
<dbReference type="GO" id="GO:1900376">
    <property type="term" value="P:regulation of secondary metabolite biosynthetic process"/>
    <property type="evidence" value="ECO:0007669"/>
    <property type="project" value="TreeGrafter"/>
</dbReference>
<comment type="cofactor">
    <cofactor evidence="2">
        <name>Mn(2+)</name>
        <dbReference type="ChEBI" id="CHEBI:29035"/>
    </cofactor>
    <cofactor evidence="2">
        <name>Fe(2+)</name>
        <dbReference type="ChEBI" id="CHEBI:29033"/>
    </cofactor>
    <text evidence="2">Binds 1 Mn(2+) or Fe(2+) ion per subunit.</text>
</comment>
<dbReference type="InterPro" id="IPR036390">
    <property type="entry name" value="WH_DNA-bd_sf"/>
</dbReference>
<keyword evidence="2" id="KW-0408">Iron</keyword>
<evidence type="ECO:0000256" key="1">
    <source>
        <dbReference type="PIRSR" id="PIRSR602481-1"/>
    </source>
</evidence>
<dbReference type="AlphaFoldDB" id="A0A6N1X770"/>
<organism evidence="3 4">
    <name type="scientific">Comamonas antarctica</name>
    <dbReference type="NCBI Taxonomy" id="2743470"/>
    <lineage>
        <taxon>Bacteria</taxon>
        <taxon>Pseudomonadati</taxon>
        <taxon>Pseudomonadota</taxon>
        <taxon>Betaproteobacteria</taxon>
        <taxon>Burkholderiales</taxon>
        <taxon>Comamonadaceae</taxon>
        <taxon>Comamonas</taxon>
    </lineage>
</organism>
<dbReference type="PANTHER" id="PTHR33202:SF7">
    <property type="entry name" value="FERRIC UPTAKE REGULATION PROTEIN"/>
    <property type="match status" value="1"/>
</dbReference>
<dbReference type="InterPro" id="IPR002481">
    <property type="entry name" value="FUR"/>
</dbReference>
<dbReference type="Proteomes" id="UP000509579">
    <property type="component" value="Chromosome"/>
</dbReference>
<dbReference type="KEGG" id="aant:HUK68_15275"/>
<feature type="binding site" evidence="1">
    <location>
        <position position="100"/>
    </location>
    <ligand>
        <name>Zn(2+)</name>
        <dbReference type="ChEBI" id="CHEBI:29105"/>
    </ligand>
</feature>
<keyword evidence="4" id="KW-1185">Reference proteome</keyword>
<dbReference type="SUPFAM" id="SSF46785">
    <property type="entry name" value="Winged helix' DNA-binding domain"/>
    <property type="match status" value="1"/>
</dbReference>
<dbReference type="GO" id="GO:0000976">
    <property type="term" value="F:transcription cis-regulatory region binding"/>
    <property type="evidence" value="ECO:0007669"/>
    <property type="project" value="TreeGrafter"/>
</dbReference>
<dbReference type="EMBL" id="CP054840">
    <property type="protein sequence ID" value="QKV54153.1"/>
    <property type="molecule type" value="Genomic_DNA"/>
</dbReference>
<proteinExistence type="predicted"/>
<dbReference type="InterPro" id="IPR036388">
    <property type="entry name" value="WH-like_DNA-bd_sf"/>
</dbReference>
<dbReference type="PANTHER" id="PTHR33202">
    <property type="entry name" value="ZINC UPTAKE REGULATION PROTEIN"/>
    <property type="match status" value="1"/>
</dbReference>
<evidence type="ECO:0000256" key="2">
    <source>
        <dbReference type="PIRSR" id="PIRSR602481-2"/>
    </source>
</evidence>
<keyword evidence="1" id="KW-0479">Metal-binding</keyword>
<evidence type="ECO:0000313" key="3">
    <source>
        <dbReference type="EMBL" id="QKV54153.1"/>
    </source>
</evidence>
<gene>
    <name evidence="3" type="ORF">HUK68_15275</name>
</gene>
<dbReference type="GO" id="GO:0003700">
    <property type="term" value="F:DNA-binding transcription factor activity"/>
    <property type="evidence" value="ECO:0007669"/>
    <property type="project" value="InterPro"/>
</dbReference>
<evidence type="ECO:0000313" key="4">
    <source>
        <dbReference type="Proteomes" id="UP000509579"/>
    </source>
</evidence>
<dbReference type="Gene3D" id="1.10.10.10">
    <property type="entry name" value="Winged helix-like DNA-binding domain superfamily/Winged helix DNA-binding domain"/>
    <property type="match status" value="1"/>
</dbReference>
<name>A0A6N1X770_9BURK</name>
<sequence>MNAVSLTLLQRLRSAGVTPTAARIGVLQVLEAQDPRRLNSEEIFRELRRRGMRTSLSTVYRITQRLHAVRLLLRELDDTGKVHYRLQWTRHEAPCVRVVCRRSGQSVQLDDVDLHAGLIAAAARAGLNVAGRTLVLELPAL</sequence>
<reference evidence="3 4" key="1">
    <citation type="submission" date="2020-06" db="EMBL/GenBank/DDBJ databases">
        <title>Acidovorax antarctica sp. nov., isolated from Corinth ice sheet soil, Antarctic Fields Peninsula.</title>
        <authorList>
            <person name="Xu Q."/>
            <person name="Peng F."/>
        </authorList>
    </citation>
    <scope>NUCLEOTIDE SEQUENCE [LARGE SCALE GENOMIC DNA]</scope>
    <source>
        <strain evidence="3 4">16-35-5</strain>
    </source>
</reference>
<keyword evidence="1" id="KW-0862">Zinc</keyword>
<comment type="cofactor">
    <cofactor evidence="1">
        <name>Zn(2+)</name>
        <dbReference type="ChEBI" id="CHEBI:29105"/>
    </cofactor>
    <text evidence="1">Binds 1 zinc ion per subunit.</text>
</comment>
<dbReference type="GO" id="GO:0008270">
    <property type="term" value="F:zinc ion binding"/>
    <property type="evidence" value="ECO:0007669"/>
    <property type="project" value="TreeGrafter"/>
</dbReference>
<feature type="binding site" evidence="2">
    <location>
        <position position="91"/>
    </location>
    <ligand>
        <name>Fe cation</name>
        <dbReference type="ChEBI" id="CHEBI:24875"/>
    </ligand>
</feature>
<dbReference type="Pfam" id="PF01475">
    <property type="entry name" value="FUR"/>
    <property type="match status" value="1"/>
</dbReference>
<accession>A0A6N1X770</accession>
<protein>
    <submittedName>
        <fullName evidence="3">Transcriptional repressor</fullName>
    </submittedName>
</protein>
<dbReference type="GO" id="GO:0045892">
    <property type="term" value="P:negative regulation of DNA-templated transcription"/>
    <property type="evidence" value="ECO:0007669"/>
    <property type="project" value="TreeGrafter"/>
</dbReference>